<feature type="region of interest" description="Disordered" evidence="1">
    <location>
        <begin position="122"/>
        <end position="160"/>
    </location>
</feature>
<feature type="region of interest" description="Disordered" evidence="1">
    <location>
        <begin position="189"/>
        <end position="306"/>
    </location>
</feature>
<reference evidence="2 3" key="1">
    <citation type="submission" date="2015-12" db="EMBL/GenBank/DDBJ databases">
        <title>The genome of Folsomia candida.</title>
        <authorList>
            <person name="Faddeeva A."/>
            <person name="Derks M.F."/>
            <person name="Anvar Y."/>
            <person name="Smit S."/>
            <person name="Van Straalen N."/>
            <person name="Roelofs D."/>
        </authorList>
    </citation>
    <scope>NUCLEOTIDE SEQUENCE [LARGE SCALE GENOMIC DNA]</scope>
    <source>
        <strain evidence="2 3">VU population</strain>
        <tissue evidence="2">Whole body</tissue>
    </source>
</reference>
<feature type="compositionally biased region" description="Basic and acidic residues" evidence="1">
    <location>
        <begin position="236"/>
        <end position="249"/>
    </location>
</feature>
<evidence type="ECO:0000256" key="1">
    <source>
        <dbReference type="SAM" id="MobiDB-lite"/>
    </source>
</evidence>
<dbReference type="Proteomes" id="UP000198287">
    <property type="component" value="Unassembled WGS sequence"/>
</dbReference>
<proteinExistence type="predicted"/>
<dbReference type="Gene3D" id="1.10.10.2590">
    <property type="entry name" value="BEN domain"/>
    <property type="match status" value="1"/>
</dbReference>
<feature type="compositionally biased region" description="Acidic residues" evidence="1">
    <location>
        <begin position="290"/>
        <end position="306"/>
    </location>
</feature>
<accession>A0A226E1Y5</accession>
<keyword evidence="3" id="KW-1185">Reference proteome</keyword>
<feature type="compositionally biased region" description="Low complexity" evidence="1">
    <location>
        <begin position="272"/>
        <end position="281"/>
    </location>
</feature>
<feature type="compositionally biased region" description="Polar residues" evidence="1">
    <location>
        <begin position="371"/>
        <end position="382"/>
    </location>
</feature>
<feature type="region of interest" description="Disordered" evidence="1">
    <location>
        <begin position="371"/>
        <end position="412"/>
    </location>
</feature>
<comment type="caution">
    <text evidence="2">The sequence shown here is derived from an EMBL/GenBank/DDBJ whole genome shotgun (WGS) entry which is preliminary data.</text>
</comment>
<evidence type="ECO:0008006" key="4">
    <source>
        <dbReference type="Google" id="ProtNLM"/>
    </source>
</evidence>
<protein>
    <recommendedName>
        <fullName evidence="4">BEN domain-containing protein</fullName>
    </recommendedName>
</protein>
<name>A0A226E1Y5_FOLCA</name>
<organism evidence="2 3">
    <name type="scientific">Folsomia candida</name>
    <name type="common">Springtail</name>
    <dbReference type="NCBI Taxonomy" id="158441"/>
    <lineage>
        <taxon>Eukaryota</taxon>
        <taxon>Metazoa</taxon>
        <taxon>Ecdysozoa</taxon>
        <taxon>Arthropoda</taxon>
        <taxon>Hexapoda</taxon>
        <taxon>Collembola</taxon>
        <taxon>Entomobryomorpha</taxon>
        <taxon>Isotomoidea</taxon>
        <taxon>Isotomidae</taxon>
        <taxon>Proisotominae</taxon>
        <taxon>Folsomia</taxon>
    </lineage>
</organism>
<feature type="compositionally biased region" description="Acidic residues" evidence="1">
    <location>
        <begin position="250"/>
        <end position="262"/>
    </location>
</feature>
<dbReference type="EMBL" id="LNIX01000008">
    <property type="protein sequence ID" value="OXA50997.1"/>
    <property type="molecule type" value="Genomic_DNA"/>
</dbReference>
<feature type="compositionally biased region" description="Pro residues" evidence="1">
    <location>
        <begin position="394"/>
        <end position="405"/>
    </location>
</feature>
<evidence type="ECO:0000313" key="3">
    <source>
        <dbReference type="Proteomes" id="UP000198287"/>
    </source>
</evidence>
<gene>
    <name evidence="2" type="ORF">Fcan01_14222</name>
</gene>
<sequence>MPPKSLRSSVAGSAANSGMSKTMSQLSDRINLLEKRYSTVMIHQTYFKILDEWVQCMFGTELFPKKDDMDKFDESEKVDADAAADNPFYELHMLHQRVNFIEDELQSMGIDVPQLMPKKNTHIATSAASPKSPPKRSYGSSVLRRRSIISPSKHVPPRPPILKPVATAMASAAAVAIAASAAAAAAEKDAVKEEKTENGVAADAKSTKDKDENVPALEKTDQAEKPVAVAGDGEEEKDRPPVLEEIKTEPEDDEEMSEEEVEAPTPDDNSKSRPSSSVSNDVKTEVKMEVDDEQMEEEEEEEERVDIDDIEYAVGRYAEKKIRETVGKRKSANVVEEEPQVVTYTTRGRRHTLPRRYAEFTGHDNVASILKNQQRTGGNTTPKVKKIAVEPKPKTPSKPKPPPKIVTPKKADGTRPECVYNLIAHVQGKQVDSEGNVTLWDPIPSVKVNQQQLISVIFRSNGMATRLTRKLTTLVFEDQVLANTSPFGTKYYQERLPPEPLEAMVEFICNSDFDANHTKKKIYMVVGQVCNEARAGRVRKLVPSGSVAAPVAPVITIDEAPSTSSSTVVQEPEHIKE</sequence>
<evidence type="ECO:0000313" key="2">
    <source>
        <dbReference type="EMBL" id="OXA50997.1"/>
    </source>
</evidence>
<feature type="compositionally biased region" description="Basic and acidic residues" evidence="1">
    <location>
        <begin position="205"/>
        <end position="224"/>
    </location>
</feature>
<dbReference type="AlphaFoldDB" id="A0A226E1Y5"/>
<dbReference type="OrthoDB" id="10615981at2759"/>